<name>A0A833QPM5_9POAL</name>
<feature type="domain" description="Tify" evidence="7">
    <location>
        <begin position="251"/>
        <end position="286"/>
    </location>
</feature>
<comment type="caution">
    <text evidence="8">The sequence shown here is derived from an EMBL/GenBank/DDBJ whole genome shotgun (WGS) entry which is preliminary data.</text>
</comment>
<dbReference type="InterPro" id="IPR032310">
    <property type="entry name" value="NLS_NINJA_AFP-like"/>
</dbReference>
<sequence length="291" mass="30675">MDFLGRFGGAGGKDSDNGLEKSKTKSTDSEDLELSLDLSTNGCFGVDLKGKSKLIRASSIASILPLPKNEIEEAAIPMIPTGSLVRTTSLPVETEEAVRKRKEMQFLKRLEVKRKRLERRNSLKSGVNGKEKSDCIDLGIIASCQSGISGGGVVNGFSSFGFKAVSLGSQGSSCSVATVGTLETAAKSIQVTDSNSNVQTAVNGVVPVPNVNPIGNTSSMVDEMPCVSTRGENGRTIEGFLYNFRKGGTEVRIVCVCHGSFLTPAEFVKHAGGGDVSNPLKHIKVNSSGFP</sequence>
<keyword evidence="3 4" id="KW-0539">Nucleus</keyword>
<dbReference type="OrthoDB" id="667358at2759"/>
<evidence type="ECO:0000313" key="9">
    <source>
        <dbReference type="Proteomes" id="UP000623129"/>
    </source>
</evidence>
<evidence type="ECO:0000256" key="2">
    <source>
        <dbReference type="ARBA" id="ARBA00006081"/>
    </source>
</evidence>
<comment type="subcellular location">
    <subcellularLocation>
        <location evidence="1 4">Nucleus</location>
    </subcellularLocation>
</comment>
<comment type="function">
    <text evidence="4">Acts as a negative regulator of abscisic acid (ABA) response.</text>
</comment>
<dbReference type="Proteomes" id="UP000623129">
    <property type="component" value="Unassembled WGS sequence"/>
</dbReference>
<dbReference type="PANTHER" id="PTHR31413:SF31">
    <property type="entry name" value="NINJA-FAMILY PROTEIN AFP3"/>
    <property type="match status" value="1"/>
</dbReference>
<dbReference type="AlphaFoldDB" id="A0A833QPM5"/>
<dbReference type="Pfam" id="PF16135">
    <property type="entry name" value="TDBD"/>
    <property type="match status" value="1"/>
</dbReference>
<comment type="similarity">
    <text evidence="2 4">Belongs to the Ninja family.</text>
</comment>
<feature type="compositionally biased region" description="Gly residues" evidence="5">
    <location>
        <begin position="1"/>
        <end position="12"/>
    </location>
</feature>
<dbReference type="GO" id="GO:0007165">
    <property type="term" value="P:signal transduction"/>
    <property type="evidence" value="ECO:0007669"/>
    <property type="project" value="InterPro"/>
</dbReference>
<dbReference type="InterPro" id="IPR012463">
    <property type="entry name" value="Ninja_motif"/>
</dbReference>
<evidence type="ECO:0000256" key="1">
    <source>
        <dbReference type="ARBA" id="ARBA00004123"/>
    </source>
</evidence>
<evidence type="ECO:0000259" key="7">
    <source>
        <dbReference type="Pfam" id="PF16135"/>
    </source>
</evidence>
<protein>
    <recommendedName>
        <fullName evidence="4">Ninja-family protein</fullName>
    </recommendedName>
    <alternativeName>
        <fullName evidence="4">ABI-binding protein</fullName>
    </alternativeName>
</protein>
<keyword evidence="9" id="KW-1185">Reference proteome</keyword>
<evidence type="ECO:0000313" key="8">
    <source>
        <dbReference type="EMBL" id="KAF3323393.1"/>
    </source>
</evidence>
<accession>A0A833QPM5</accession>
<dbReference type="Pfam" id="PF07897">
    <property type="entry name" value="EAR"/>
    <property type="match status" value="1"/>
</dbReference>
<dbReference type="InterPro" id="IPR032308">
    <property type="entry name" value="TDBD"/>
</dbReference>
<gene>
    <name evidence="8" type="ORF">FCM35_KLT12124</name>
</gene>
<evidence type="ECO:0000256" key="4">
    <source>
        <dbReference type="RuleBase" id="RU369029"/>
    </source>
</evidence>
<proteinExistence type="inferred from homology"/>
<feature type="compositionally biased region" description="Basic and acidic residues" evidence="5">
    <location>
        <begin position="13"/>
        <end position="28"/>
    </location>
</feature>
<organism evidence="8 9">
    <name type="scientific">Carex littledalei</name>
    <dbReference type="NCBI Taxonomy" id="544730"/>
    <lineage>
        <taxon>Eukaryota</taxon>
        <taxon>Viridiplantae</taxon>
        <taxon>Streptophyta</taxon>
        <taxon>Embryophyta</taxon>
        <taxon>Tracheophyta</taxon>
        <taxon>Spermatophyta</taxon>
        <taxon>Magnoliopsida</taxon>
        <taxon>Liliopsida</taxon>
        <taxon>Poales</taxon>
        <taxon>Cyperaceae</taxon>
        <taxon>Cyperoideae</taxon>
        <taxon>Cariceae</taxon>
        <taxon>Carex</taxon>
        <taxon>Carex subgen. Euthyceras</taxon>
    </lineage>
</organism>
<dbReference type="InterPro" id="IPR031307">
    <property type="entry name" value="Ninja_fam"/>
</dbReference>
<feature type="domain" description="Ethylene-responsive binding factor-associated repression" evidence="6">
    <location>
        <begin position="28"/>
        <end position="62"/>
    </location>
</feature>
<evidence type="ECO:0000259" key="6">
    <source>
        <dbReference type="Pfam" id="PF07897"/>
    </source>
</evidence>
<dbReference type="Pfam" id="PF16136">
    <property type="entry name" value="NLS_NINJA_AFP"/>
    <property type="match status" value="1"/>
</dbReference>
<evidence type="ECO:0000256" key="3">
    <source>
        <dbReference type="ARBA" id="ARBA00023242"/>
    </source>
</evidence>
<reference evidence="8" key="1">
    <citation type="submission" date="2020-01" db="EMBL/GenBank/DDBJ databases">
        <title>Genome sequence of Kobresia littledalei, the first chromosome-level genome in the family Cyperaceae.</title>
        <authorList>
            <person name="Qu G."/>
        </authorList>
    </citation>
    <scope>NUCLEOTIDE SEQUENCE</scope>
    <source>
        <strain evidence="8">C.B.Clarke</strain>
        <tissue evidence="8">Leaf</tissue>
    </source>
</reference>
<dbReference type="EMBL" id="SWLB01000023">
    <property type="protein sequence ID" value="KAF3323393.1"/>
    <property type="molecule type" value="Genomic_DNA"/>
</dbReference>
<feature type="region of interest" description="Disordered" evidence="5">
    <location>
        <begin position="1"/>
        <end position="32"/>
    </location>
</feature>
<dbReference type="GO" id="GO:0045892">
    <property type="term" value="P:negative regulation of DNA-templated transcription"/>
    <property type="evidence" value="ECO:0007669"/>
    <property type="project" value="TreeGrafter"/>
</dbReference>
<dbReference type="PANTHER" id="PTHR31413">
    <property type="entry name" value="AFP HOMOLOG 2"/>
    <property type="match status" value="1"/>
</dbReference>
<evidence type="ECO:0000256" key="5">
    <source>
        <dbReference type="SAM" id="MobiDB-lite"/>
    </source>
</evidence>
<dbReference type="GO" id="GO:0005634">
    <property type="term" value="C:nucleus"/>
    <property type="evidence" value="ECO:0007669"/>
    <property type="project" value="UniProtKB-SubCell"/>
</dbReference>